<dbReference type="EMBL" id="CP089984">
    <property type="protein sequence ID" value="WXB12774.1"/>
    <property type="molecule type" value="Genomic_DNA"/>
</dbReference>
<evidence type="ECO:0000259" key="10">
    <source>
        <dbReference type="Pfam" id="PF00909"/>
    </source>
</evidence>
<evidence type="ECO:0000313" key="12">
    <source>
        <dbReference type="Proteomes" id="UP001370348"/>
    </source>
</evidence>
<accession>A0ABZ2LPG4</accession>
<gene>
    <name evidence="11" type="ORF">LZC94_33605</name>
</gene>
<keyword evidence="3 8" id="KW-0813">Transport</keyword>
<evidence type="ECO:0000313" key="11">
    <source>
        <dbReference type="EMBL" id="WXB12774.1"/>
    </source>
</evidence>
<feature type="transmembrane region" description="Helical" evidence="8">
    <location>
        <begin position="235"/>
        <end position="254"/>
    </location>
</feature>
<keyword evidence="5 8" id="KW-1133">Transmembrane helix</keyword>
<comment type="subcellular location">
    <subcellularLocation>
        <location evidence="8">Cell membrane</location>
        <topology evidence="8">Multi-pass membrane protein</topology>
    </subcellularLocation>
    <subcellularLocation>
        <location evidence="1">Membrane</location>
        <topology evidence="1">Multi-pass membrane protein</topology>
    </subcellularLocation>
</comment>
<dbReference type="Gene3D" id="1.10.3430.10">
    <property type="entry name" value="Ammonium transporter AmtB like domains"/>
    <property type="match status" value="1"/>
</dbReference>
<evidence type="ECO:0000256" key="4">
    <source>
        <dbReference type="ARBA" id="ARBA00022692"/>
    </source>
</evidence>
<organism evidence="11 12">
    <name type="scientific">Pendulispora albinea</name>
    <dbReference type="NCBI Taxonomy" id="2741071"/>
    <lineage>
        <taxon>Bacteria</taxon>
        <taxon>Pseudomonadati</taxon>
        <taxon>Myxococcota</taxon>
        <taxon>Myxococcia</taxon>
        <taxon>Myxococcales</taxon>
        <taxon>Sorangiineae</taxon>
        <taxon>Pendulisporaceae</taxon>
        <taxon>Pendulispora</taxon>
    </lineage>
</organism>
<comment type="similarity">
    <text evidence="2 8">Belongs to the ammonia transporter channel (TC 1.A.11.2) family.</text>
</comment>
<dbReference type="InterPro" id="IPR024041">
    <property type="entry name" value="NH4_transpt_AmtB-like_dom"/>
</dbReference>
<evidence type="ECO:0000256" key="1">
    <source>
        <dbReference type="ARBA" id="ARBA00004141"/>
    </source>
</evidence>
<dbReference type="SUPFAM" id="SSF111352">
    <property type="entry name" value="Ammonium transporter"/>
    <property type="match status" value="1"/>
</dbReference>
<evidence type="ECO:0000256" key="5">
    <source>
        <dbReference type="ARBA" id="ARBA00022989"/>
    </source>
</evidence>
<feature type="transmembrane region" description="Helical" evidence="8">
    <location>
        <begin position="68"/>
        <end position="92"/>
    </location>
</feature>
<proteinExistence type="inferred from homology"/>
<feature type="region of interest" description="Disordered" evidence="9">
    <location>
        <begin position="396"/>
        <end position="415"/>
    </location>
</feature>
<feature type="transmembrane region" description="Helical" evidence="8">
    <location>
        <begin position="289"/>
        <end position="310"/>
    </location>
</feature>
<feature type="compositionally biased region" description="Polar residues" evidence="9">
    <location>
        <begin position="403"/>
        <end position="415"/>
    </location>
</feature>
<dbReference type="InterPro" id="IPR018047">
    <property type="entry name" value="Ammonium_transpt_CS"/>
</dbReference>
<comment type="caution">
    <text evidence="8">Lacks conserved residue(s) required for the propagation of feature annotation.</text>
</comment>
<feature type="transmembrane region" description="Helical" evidence="8">
    <location>
        <begin position="137"/>
        <end position="160"/>
    </location>
</feature>
<evidence type="ECO:0000256" key="8">
    <source>
        <dbReference type="RuleBase" id="RU362002"/>
    </source>
</evidence>
<feature type="transmembrane region" description="Helical" evidence="8">
    <location>
        <begin position="330"/>
        <end position="352"/>
    </location>
</feature>
<dbReference type="PANTHER" id="PTHR43029:SF10">
    <property type="entry name" value="AMMONIUM TRANSPORTER MEP2"/>
    <property type="match status" value="1"/>
</dbReference>
<sequence>MTPALALFYAGMVRRKNVLATLMHSMAAIPVLSLKWCLFGYSLAFGPTKFGLIGGLDFIGLRGLASDVHGTVPTLAFVAFQMMFAVITPALISGAFAERMKFTSYLVFVLLWSTFVYDPVAHWVWADGGWLFKMGALDFAGGTVVHLSAGVSALACAIVVGKRYGYPHRKPMPHNLTMTLTGAGLLWFGWFGFNAGSALSSGALAALAFVTTQLGAAGGAVSWVLVESLHRGKPTALGVASGLVAGLVAITPAAGFVAPWAAILIGLAAGGICYAAVLQKDRLGYDDSLDAFGIHGVGGLAGALLTGVFAQKSLNEAGNDGALFGNVHVLTTQLIGCGVTMVYAFALTFGILKLIDAVMGLRVSENDEREGLDVTLHGEEGYVLSGGSTAAEELMAPAEASAPSVSTAIASPRTT</sequence>
<evidence type="ECO:0000256" key="9">
    <source>
        <dbReference type="SAM" id="MobiDB-lite"/>
    </source>
</evidence>
<evidence type="ECO:0000256" key="7">
    <source>
        <dbReference type="ARBA" id="ARBA00023177"/>
    </source>
</evidence>
<keyword evidence="4 8" id="KW-0812">Transmembrane</keyword>
<evidence type="ECO:0000256" key="3">
    <source>
        <dbReference type="ARBA" id="ARBA00022448"/>
    </source>
</evidence>
<dbReference type="PANTHER" id="PTHR43029">
    <property type="entry name" value="AMMONIUM TRANSPORTER MEP2"/>
    <property type="match status" value="1"/>
</dbReference>
<dbReference type="NCBIfam" id="TIGR00836">
    <property type="entry name" value="amt"/>
    <property type="match status" value="1"/>
</dbReference>
<evidence type="ECO:0000256" key="6">
    <source>
        <dbReference type="ARBA" id="ARBA00023136"/>
    </source>
</evidence>
<feature type="transmembrane region" description="Helical" evidence="8">
    <location>
        <begin position="104"/>
        <end position="125"/>
    </location>
</feature>
<dbReference type="PROSITE" id="PS01219">
    <property type="entry name" value="AMMONIUM_TRANSP"/>
    <property type="match status" value="1"/>
</dbReference>
<feature type="transmembrane region" description="Helical" evidence="8">
    <location>
        <begin position="260"/>
        <end position="277"/>
    </location>
</feature>
<dbReference type="Pfam" id="PF00909">
    <property type="entry name" value="Ammonium_transp"/>
    <property type="match status" value="1"/>
</dbReference>
<protein>
    <recommendedName>
        <fullName evidence="8">Ammonium transporter</fullName>
    </recommendedName>
</protein>
<dbReference type="InterPro" id="IPR029020">
    <property type="entry name" value="Ammonium/urea_transptr"/>
</dbReference>
<evidence type="ECO:0000256" key="2">
    <source>
        <dbReference type="ARBA" id="ARBA00005887"/>
    </source>
</evidence>
<reference evidence="11 12" key="1">
    <citation type="submission" date="2021-12" db="EMBL/GenBank/DDBJ databases">
        <title>Discovery of the Pendulisporaceae a myxobacterial family with distinct sporulation behavior and unique specialized metabolism.</title>
        <authorList>
            <person name="Garcia R."/>
            <person name="Popoff A."/>
            <person name="Bader C.D."/>
            <person name="Loehr J."/>
            <person name="Walesch S."/>
            <person name="Walt C."/>
            <person name="Boldt J."/>
            <person name="Bunk B."/>
            <person name="Haeckl F.J.F.P.J."/>
            <person name="Gunesch A.P."/>
            <person name="Birkelbach J."/>
            <person name="Nuebel U."/>
            <person name="Pietschmann T."/>
            <person name="Bach T."/>
            <person name="Mueller R."/>
        </authorList>
    </citation>
    <scope>NUCLEOTIDE SEQUENCE [LARGE SCALE GENOMIC DNA]</scope>
    <source>
        <strain evidence="11 12">MSr11954</strain>
    </source>
</reference>
<feature type="domain" description="Ammonium transporter AmtB-like" evidence="10">
    <location>
        <begin position="1"/>
        <end position="382"/>
    </location>
</feature>
<dbReference type="InterPro" id="IPR001905">
    <property type="entry name" value="Ammonium_transpt"/>
</dbReference>
<feature type="transmembrane region" description="Helical" evidence="8">
    <location>
        <begin position="172"/>
        <end position="191"/>
    </location>
</feature>
<name>A0ABZ2LPG4_9BACT</name>
<feature type="transmembrane region" description="Helical" evidence="8">
    <location>
        <begin position="203"/>
        <end position="226"/>
    </location>
</feature>
<keyword evidence="6 8" id="KW-0472">Membrane</keyword>
<keyword evidence="7 8" id="KW-0924">Ammonia transport</keyword>
<dbReference type="Proteomes" id="UP001370348">
    <property type="component" value="Chromosome"/>
</dbReference>
<keyword evidence="12" id="KW-1185">Reference proteome</keyword>